<feature type="transmembrane region" description="Helical" evidence="1">
    <location>
        <begin position="119"/>
        <end position="138"/>
    </location>
</feature>
<accession>A0A0K8NUS8</accession>
<evidence type="ECO:0000259" key="2">
    <source>
        <dbReference type="Pfam" id="PF02308"/>
    </source>
</evidence>
<dbReference type="InterPro" id="IPR049177">
    <property type="entry name" value="MgtC_SapB_SrpB_YhiD_N"/>
</dbReference>
<dbReference type="InterPro" id="IPR025105">
    <property type="entry name" value="DUF4010"/>
</dbReference>
<dbReference type="Pfam" id="PF13194">
    <property type="entry name" value="DUF4010"/>
    <property type="match status" value="1"/>
</dbReference>
<evidence type="ECO:0000256" key="1">
    <source>
        <dbReference type="SAM" id="Phobius"/>
    </source>
</evidence>
<name>A0A0K8NUS8_PISS1</name>
<keyword evidence="1" id="KW-0812">Transmembrane</keyword>
<feature type="transmembrane region" description="Helical" evidence="1">
    <location>
        <begin position="150"/>
        <end position="168"/>
    </location>
</feature>
<organism evidence="4 5">
    <name type="scientific">Piscinibacter sakaiensis</name>
    <name type="common">Ideonella sakaiensis</name>
    <dbReference type="NCBI Taxonomy" id="1547922"/>
    <lineage>
        <taxon>Bacteria</taxon>
        <taxon>Pseudomonadati</taxon>
        <taxon>Pseudomonadota</taxon>
        <taxon>Betaproteobacteria</taxon>
        <taxon>Burkholderiales</taxon>
        <taxon>Sphaerotilaceae</taxon>
        <taxon>Piscinibacter</taxon>
    </lineage>
</organism>
<keyword evidence="1" id="KW-1133">Transmembrane helix</keyword>
<reference evidence="4 5" key="2">
    <citation type="journal article" date="2016" name="Science">
        <title>A bacterium that degrades and assimilates poly(ethylene terephthalate).</title>
        <authorList>
            <person name="Yoshida S."/>
            <person name="Hiraga K."/>
            <person name="Takehana T."/>
            <person name="Taniguchi I."/>
            <person name="Yamaji H."/>
            <person name="Maeda Y."/>
            <person name="Toyohara K."/>
            <person name="Miyamoto K."/>
            <person name="Kimura Y."/>
            <person name="Oda K."/>
        </authorList>
    </citation>
    <scope>NUCLEOTIDE SEQUENCE [LARGE SCALE GENOMIC DNA]</scope>
    <source>
        <strain evidence="5">NBRC 110686 / TISTR 2288 / 201-F6</strain>
    </source>
</reference>
<protein>
    <submittedName>
        <fullName evidence="4">Uncharacterized protein</fullName>
    </submittedName>
</protein>
<sequence>MTTASIETWTTAEGLVAALAVGLLIGVERGWRDRDLAEGGRVAGLRTFALVGLLGGVLGSLAADLGAWILPGGFVGLSLLLAVSYREAARKTGNLSVTTAVATLLAFMLGVLAARGAPALALAAAVVTTVLLNLKPTLHAWLQRVESRELSAALQLLVLSVVILPNLPDAGYGPYQALNPYRLWWAVVLIAGLSLAGHFAMRLTGAQRGIFLTGLLGGLASSTAATLALARQARRQPALADAAAAGALAACGVMFLRMAVLVALIQPSLLQRLGVPMLVTGSALILLASWHWRRQLKSAGPVEEVEPVATFDLGTALAFGGFLAAMAVLVPAARQWLGDAGIYALAAVSGLADVDATVISMSRAQANGALSVGTTVVAIGLTTLVNMGTKAGIAWTTGGAAVGRPVLRGYAIGMGIGALAAFAVMFL</sequence>
<feature type="transmembrane region" description="Helical" evidence="1">
    <location>
        <begin position="368"/>
        <end position="387"/>
    </location>
</feature>
<proteinExistence type="predicted"/>
<feature type="transmembrane region" description="Helical" evidence="1">
    <location>
        <begin position="210"/>
        <end position="230"/>
    </location>
</feature>
<gene>
    <name evidence="4" type="ORF">ISF6_3902</name>
</gene>
<feature type="transmembrane region" description="Helical" evidence="1">
    <location>
        <begin position="183"/>
        <end position="203"/>
    </location>
</feature>
<feature type="transmembrane region" description="Helical" evidence="1">
    <location>
        <begin position="273"/>
        <end position="293"/>
    </location>
</feature>
<feature type="domain" description="DUF4010" evidence="3">
    <location>
        <begin position="188"/>
        <end position="398"/>
    </location>
</feature>
<dbReference type="OrthoDB" id="9813718at2"/>
<evidence type="ECO:0000259" key="3">
    <source>
        <dbReference type="Pfam" id="PF13194"/>
    </source>
</evidence>
<feature type="transmembrane region" description="Helical" evidence="1">
    <location>
        <begin position="92"/>
        <end position="113"/>
    </location>
</feature>
<comment type="caution">
    <text evidence="4">The sequence shown here is derived from an EMBL/GenBank/DDBJ whole genome shotgun (WGS) entry which is preliminary data.</text>
</comment>
<feature type="transmembrane region" description="Helical" evidence="1">
    <location>
        <begin position="313"/>
        <end position="333"/>
    </location>
</feature>
<feature type="transmembrane region" description="Helical" evidence="1">
    <location>
        <begin position="43"/>
        <end position="62"/>
    </location>
</feature>
<dbReference type="Proteomes" id="UP000037660">
    <property type="component" value="Unassembled WGS sequence"/>
</dbReference>
<feature type="transmembrane region" description="Helical" evidence="1">
    <location>
        <begin position="407"/>
        <end position="426"/>
    </location>
</feature>
<keyword evidence="5" id="KW-1185">Reference proteome</keyword>
<dbReference type="RefSeq" id="WP_051495400.1">
    <property type="nucleotide sequence ID" value="NZ_BBYR01000006.1"/>
</dbReference>
<feature type="transmembrane region" description="Helical" evidence="1">
    <location>
        <begin position="242"/>
        <end position="266"/>
    </location>
</feature>
<keyword evidence="1" id="KW-0472">Membrane</keyword>
<evidence type="ECO:0000313" key="5">
    <source>
        <dbReference type="Proteomes" id="UP000037660"/>
    </source>
</evidence>
<dbReference type="PANTHER" id="PTHR39084:SF1">
    <property type="entry name" value="DUF4010 DOMAIN-CONTAINING PROTEIN"/>
    <property type="match status" value="1"/>
</dbReference>
<dbReference type="Pfam" id="PF02308">
    <property type="entry name" value="MgtC"/>
    <property type="match status" value="1"/>
</dbReference>
<dbReference type="AlphaFoldDB" id="A0A0K8NUS8"/>
<dbReference type="EMBL" id="BBYR01000006">
    <property type="protein sequence ID" value="GAP34123.1"/>
    <property type="molecule type" value="Genomic_DNA"/>
</dbReference>
<evidence type="ECO:0000313" key="4">
    <source>
        <dbReference type="EMBL" id="GAP34123.1"/>
    </source>
</evidence>
<feature type="transmembrane region" description="Helical" evidence="1">
    <location>
        <begin position="12"/>
        <end position="31"/>
    </location>
</feature>
<dbReference type="PANTHER" id="PTHR39084">
    <property type="entry name" value="MEMBRANE PROTEIN-RELATED"/>
    <property type="match status" value="1"/>
</dbReference>
<feature type="transmembrane region" description="Helical" evidence="1">
    <location>
        <begin position="68"/>
        <end position="85"/>
    </location>
</feature>
<reference evidence="5" key="1">
    <citation type="submission" date="2015-07" db="EMBL/GenBank/DDBJ databases">
        <title>Discovery of a poly(ethylene terephthalate assimilation.</title>
        <authorList>
            <person name="Yoshida S."/>
            <person name="Hiraga K."/>
            <person name="Takehana T."/>
            <person name="Taniguchi I."/>
            <person name="Yamaji H."/>
            <person name="Maeda Y."/>
            <person name="Toyohara K."/>
            <person name="Miyamoto K."/>
            <person name="Kimura Y."/>
            <person name="Oda K."/>
        </authorList>
    </citation>
    <scope>NUCLEOTIDE SEQUENCE [LARGE SCALE GENOMIC DNA]</scope>
    <source>
        <strain evidence="5">NBRC 110686 / TISTR 2288 / 201-F6</strain>
    </source>
</reference>
<feature type="domain" description="MgtC/SapB/SrpB/YhiD N-terminal" evidence="2">
    <location>
        <begin position="15"/>
        <end position="140"/>
    </location>
</feature>